<reference evidence="1" key="1">
    <citation type="submission" date="2022-06" db="EMBL/GenBank/DDBJ databases">
        <title>Sphingomicrobium sedimins sp. nov., a marine bacterium isolated from tidal flat.</title>
        <authorList>
            <person name="Kim C.-H."/>
            <person name="Yoo Y."/>
            <person name="Kim J.-J."/>
        </authorList>
    </citation>
    <scope>NUCLEOTIDE SEQUENCE</scope>
    <source>
        <strain evidence="1">GRR-S6-50</strain>
    </source>
</reference>
<sequence>MSGLLILAISGLATFVLLYAMGVRGGLLTLSAAALLFGGAGYAVAGRPNLPGDPREASENLRIPLDLSGARQAFYGRFNRVDFWAITADSYARRGETADAAGVWGSAVRENPRSFALWSLYATALTDHAGQITPAAELAFDRAIALAPDQPGPRFFKALAQLRAGDVEPAREVFLQLSAEASETSDWKPLVDGALLLTEPQPQATGS</sequence>
<dbReference type="AlphaFoldDB" id="A0A9X2EG19"/>
<organism evidence="1 2">
    <name type="scientific">Sphingomicrobium sediminis</name>
    <dbReference type="NCBI Taxonomy" id="2950949"/>
    <lineage>
        <taxon>Bacteria</taxon>
        <taxon>Pseudomonadati</taxon>
        <taxon>Pseudomonadota</taxon>
        <taxon>Alphaproteobacteria</taxon>
        <taxon>Sphingomonadales</taxon>
        <taxon>Sphingomonadaceae</taxon>
        <taxon>Sphingomicrobium</taxon>
    </lineage>
</organism>
<protein>
    <submittedName>
        <fullName evidence="1">Tetratricopeptide repeat protein</fullName>
    </submittedName>
</protein>
<comment type="caution">
    <text evidence="1">The sequence shown here is derived from an EMBL/GenBank/DDBJ whole genome shotgun (WGS) entry which is preliminary data.</text>
</comment>
<gene>
    <name evidence="1" type="ORF">NDO55_02640</name>
</gene>
<keyword evidence="2" id="KW-1185">Reference proteome</keyword>
<name>A0A9X2EG19_9SPHN</name>
<evidence type="ECO:0000313" key="2">
    <source>
        <dbReference type="Proteomes" id="UP001155128"/>
    </source>
</evidence>
<proteinExistence type="predicted"/>
<dbReference type="RefSeq" id="WP_252112154.1">
    <property type="nucleotide sequence ID" value="NZ_JAMSHT010000001.1"/>
</dbReference>
<evidence type="ECO:0000313" key="1">
    <source>
        <dbReference type="EMBL" id="MCM8556716.1"/>
    </source>
</evidence>
<dbReference type="EMBL" id="JAMSHT010000001">
    <property type="protein sequence ID" value="MCM8556716.1"/>
    <property type="molecule type" value="Genomic_DNA"/>
</dbReference>
<dbReference type="Proteomes" id="UP001155128">
    <property type="component" value="Unassembled WGS sequence"/>
</dbReference>
<dbReference type="SUPFAM" id="SSF48452">
    <property type="entry name" value="TPR-like"/>
    <property type="match status" value="1"/>
</dbReference>
<dbReference type="Gene3D" id="1.25.40.10">
    <property type="entry name" value="Tetratricopeptide repeat domain"/>
    <property type="match status" value="1"/>
</dbReference>
<dbReference type="InterPro" id="IPR011990">
    <property type="entry name" value="TPR-like_helical_dom_sf"/>
</dbReference>
<accession>A0A9X2EG19</accession>